<evidence type="ECO:0000259" key="7">
    <source>
        <dbReference type="PROSITE" id="PS50923"/>
    </source>
</evidence>
<dbReference type="Pfam" id="PF00084">
    <property type="entry name" value="Sushi"/>
    <property type="match status" value="4"/>
</dbReference>
<dbReference type="InterPro" id="IPR000436">
    <property type="entry name" value="Sushi_SCR_CCP_dom"/>
</dbReference>
<dbReference type="FunFam" id="2.10.70.10:FF:000014">
    <property type="entry name" value="Membrane cofactor protein"/>
    <property type="match status" value="1"/>
</dbReference>
<feature type="domain" description="Sushi" evidence="7">
    <location>
        <begin position="196"/>
        <end position="255"/>
    </location>
</feature>
<feature type="disulfide bond" evidence="6">
    <location>
        <begin position="226"/>
        <end position="253"/>
    </location>
</feature>
<feature type="domain" description="Sushi" evidence="7">
    <location>
        <begin position="8"/>
        <end position="68"/>
    </location>
</feature>
<dbReference type="EMBL" id="VOAJ01005095">
    <property type="protein sequence ID" value="KAF0875914.1"/>
    <property type="molecule type" value="Genomic_DNA"/>
</dbReference>
<dbReference type="InterPro" id="IPR050350">
    <property type="entry name" value="Compl-Cell_Adhes-Reg"/>
</dbReference>
<feature type="non-terminal residue" evidence="8">
    <location>
        <position position="255"/>
    </location>
</feature>
<accession>A0A6G1AK08</accession>
<reference evidence="8 9" key="1">
    <citation type="submission" date="2019-11" db="EMBL/GenBank/DDBJ databases">
        <authorList>
            <person name="Yang C."/>
            <person name="Li F."/>
        </authorList>
    </citation>
    <scope>NUCLEOTIDE SEQUENCE [LARGE SCALE GENOMIC DNA]</scope>
    <source>
        <strain evidence="8">KB4526</strain>
        <tissue evidence="8">Muscle</tissue>
    </source>
</reference>
<feature type="domain" description="Sushi" evidence="7">
    <location>
        <begin position="69"/>
        <end position="130"/>
    </location>
</feature>
<keyword evidence="4 6" id="KW-1015">Disulfide bond</keyword>
<evidence type="ECO:0000313" key="9">
    <source>
        <dbReference type="Proteomes" id="UP000475037"/>
    </source>
</evidence>
<dbReference type="PROSITE" id="PS50923">
    <property type="entry name" value="SUSHI"/>
    <property type="match status" value="4"/>
</dbReference>
<feature type="disulfide bond" evidence="6">
    <location>
        <begin position="39"/>
        <end position="66"/>
    </location>
</feature>
<comment type="caution">
    <text evidence="8">The sequence shown here is derived from an EMBL/GenBank/DDBJ whole genome shotgun (WGS) entry which is preliminary data.</text>
</comment>
<organism evidence="8 9">
    <name type="scientific">Crocuta crocuta</name>
    <name type="common">Spotted hyena</name>
    <dbReference type="NCBI Taxonomy" id="9678"/>
    <lineage>
        <taxon>Eukaryota</taxon>
        <taxon>Metazoa</taxon>
        <taxon>Chordata</taxon>
        <taxon>Craniata</taxon>
        <taxon>Vertebrata</taxon>
        <taxon>Euteleostomi</taxon>
        <taxon>Mammalia</taxon>
        <taxon>Eutheria</taxon>
        <taxon>Laurasiatheria</taxon>
        <taxon>Carnivora</taxon>
        <taxon>Feliformia</taxon>
        <taxon>Hyaenidae</taxon>
        <taxon>Crocuta</taxon>
    </lineage>
</organism>
<name>A0A6G1AK08_CROCR</name>
<gene>
    <name evidence="8" type="primary">Cr2_1</name>
    <name evidence="8" type="ORF">FOF47_R20729</name>
</gene>
<dbReference type="SUPFAM" id="SSF57535">
    <property type="entry name" value="Complement control module/SCR domain"/>
    <property type="match status" value="4"/>
</dbReference>
<feature type="domain" description="Sushi" evidence="7">
    <location>
        <begin position="131"/>
        <end position="195"/>
    </location>
</feature>
<dbReference type="SMART" id="SM00032">
    <property type="entry name" value="CCP"/>
    <property type="match status" value="4"/>
</dbReference>
<keyword evidence="9" id="KW-1185">Reference proteome</keyword>
<keyword evidence="2" id="KW-0732">Signal</keyword>
<dbReference type="CDD" id="cd00033">
    <property type="entry name" value="CCP"/>
    <property type="match status" value="4"/>
</dbReference>
<protein>
    <submittedName>
        <fullName evidence="8">CR2 protein</fullName>
    </submittedName>
</protein>
<dbReference type="AlphaFoldDB" id="A0A6G1AK08"/>
<evidence type="ECO:0000256" key="3">
    <source>
        <dbReference type="ARBA" id="ARBA00022737"/>
    </source>
</evidence>
<evidence type="ECO:0000256" key="1">
    <source>
        <dbReference type="ARBA" id="ARBA00022659"/>
    </source>
</evidence>
<keyword evidence="3" id="KW-0677">Repeat</keyword>
<evidence type="ECO:0000256" key="5">
    <source>
        <dbReference type="ARBA" id="ARBA00023180"/>
    </source>
</evidence>
<evidence type="ECO:0000256" key="6">
    <source>
        <dbReference type="PROSITE-ProRule" id="PRU00302"/>
    </source>
</evidence>
<feature type="disulfide bond" evidence="6">
    <location>
        <begin position="10"/>
        <end position="53"/>
    </location>
</feature>
<dbReference type="InterPro" id="IPR035976">
    <property type="entry name" value="Sushi/SCR/CCP_sf"/>
</dbReference>
<dbReference type="PANTHER" id="PTHR19325">
    <property type="entry name" value="COMPLEMENT COMPONENT-RELATED SUSHI DOMAIN-CONTAINING"/>
    <property type="match status" value="1"/>
</dbReference>
<dbReference type="Gene3D" id="2.10.70.10">
    <property type="entry name" value="Complement Module, domain 1"/>
    <property type="match status" value="4"/>
</dbReference>
<evidence type="ECO:0000256" key="4">
    <source>
        <dbReference type="ARBA" id="ARBA00023157"/>
    </source>
</evidence>
<keyword evidence="1 6" id="KW-0768">Sushi</keyword>
<evidence type="ECO:0000313" key="8">
    <source>
        <dbReference type="EMBL" id="KAF0875914.1"/>
    </source>
</evidence>
<feature type="non-terminal residue" evidence="8">
    <location>
        <position position="1"/>
    </location>
</feature>
<dbReference type="PANTHER" id="PTHR19325:SF468">
    <property type="entry name" value="MEMBRANE COFACTOR PROTEIN"/>
    <property type="match status" value="1"/>
</dbReference>
<evidence type="ECO:0000256" key="2">
    <source>
        <dbReference type="ARBA" id="ARBA00022729"/>
    </source>
</evidence>
<keyword evidence="5" id="KW-0325">Glycoprotein</keyword>
<proteinExistence type="predicted"/>
<sequence length="255" mass="28731">ILIFLSLDACGDPPKFETMKLKGTPKKYYEVGERIYYECHQGYFTVFPVMAYCEQNHSWYPLQEACMKKSCQKLTLENGEVVAPNVTFSFDHEAHFYCDEGYYLLGHQVIVCKLRGNEVHWSDKPPECKKILCAPPGKIANGNYKISKEEYDYNEVVTYSCNQSSGPDPYSLIGENRLVCTGNGDWSSSPPQCKVVKCPNPEPLNGKLESGFGGKYYYKATVVFSCLLGYTYNGTNIVTCGSDSTWEPAAPMCYK</sequence>
<comment type="caution">
    <text evidence="6">Lacks conserved residue(s) required for the propagation of feature annotation.</text>
</comment>
<dbReference type="Proteomes" id="UP000475037">
    <property type="component" value="Unassembled WGS sequence"/>
</dbReference>